<dbReference type="SUPFAM" id="SSF56801">
    <property type="entry name" value="Acetyl-CoA synthetase-like"/>
    <property type="match status" value="1"/>
</dbReference>
<comment type="caution">
    <text evidence="2">The sequence shown here is derived from an EMBL/GenBank/DDBJ whole genome shotgun (WGS) entry which is preliminary data.</text>
</comment>
<dbReference type="Gene3D" id="3.40.50.12780">
    <property type="entry name" value="N-terminal domain of ligase-like"/>
    <property type="match status" value="1"/>
</dbReference>
<name>C0ESE4_9FIRM</name>
<dbReference type="GO" id="GO:0016405">
    <property type="term" value="F:CoA-ligase activity"/>
    <property type="evidence" value="ECO:0007669"/>
    <property type="project" value="TreeGrafter"/>
</dbReference>
<protein>
    <submittedName>
        <fullName evidence="2">AMP-binding enzyme</fullName>
    </submittedName>
</protein>
<dbReference type="GeneID" id="75049913"/>
<evidence type="ECO:0000313" key="2">
    <source>
        <dbReference type="EMBL" id="EEG37802.1"/>
    </source>
</evidence>
<gene>
    <name evidence="2" type="ORF">EUBHAL_00317</name>
</gene>
<dbReference type="Pfam" id="PF00501">
    <property type="entry name" value="AMP-binding"/>
    <property type="match status" value="1"/>
</dbReference>
<dbReference type="EMBL" id="ACEP01000021">
    <property type="protein sequence ID" value="EEG37802.1"/>
    <property type="molecule type" value="Genomic_DNA"/>
</dbReference>
<dbReference type="eggNOG" id="COG0318">
    <property type="taxonomic scope" value="Bacteria"/>
</dbReference>
<accession>C0ESE4</accession>
<dbReference type="AlphaFoldDB" id="C0ESE4"/>
<dbReference type="Proteomes" id="UP000003174">
    <property type="component" value="Unassembled WGS sequence"/>
</dbReference>
<sequence length="578" mass="65141">MEKNHKVELIGRPSIDRPWMKYYPESISRLQVPELSLNEYLKANCPGMDMVAMHYYGRDVSWERFFVKVDMVAKSMSAMGIKEGDQIPVFYRSVPEFIVLLLAAEKIGASLVCRDNTLQENVDAVKEAGAKIIFVHDFLPKAEVEEYKKQAGVETIISLSPYHAAEKDKMPEHIIHEIDSFYTDGILSGDGVMTWEEFLEKGKNYTGKVEVEKDVNRPLFRAYTSGSTGTSKQVIHSAYTMIGIIAQMSFYGSAGDFRPTWLLTNLPPCLIAVVVSMILVPLCSNKLLILDPFCNVNDLDLEMMRYRPNCWPLIPMFIELLMRSDRIPEDYDMSHLFAAGVGCEAFNNGQIRRAQEFLKAHNCKAVLSIGYGQSEAGSNCTLPCLEHPIGNGNSGIPMPLTVMSIFEPGTHKEVGYNKLGEICKTGLGNMLGYDREEATEKALQKHEDGNIWLHTGDIGYMTEDGIVFALTRGDVRRVGGGRLIDLNMENKIIDAEIDGIIDAFFVVDEDFENKGYFLPYLYVVLEDGYTIDDIREDVADALEDFEYPAQIIQLPERPFFHYKTNRVGLKAQLRATTN</sequence>
<dbReference type="RefSeq" id="WP_005343921.1">
    <property type="nucleotide sequence ID" value="NZ_ACEP01000021.1"/>
</dbReference>
<dbReference type="PANTHER" id="PTHR24096">
    <property type="entry name" value="LONG-CHAIN-FATTY-ACID--COA LIGASE"/>
    <property type="match status" value="1"/>
</dbReference>
<dbReference type="InterPro" id="IPR000873">
    <property type="entry name" value="AMP-dep_synth/lig_dom"/>
</dbReference>
<reference evidence="2 3" key="1">
    <citation type="submission" date="2009-01" db="EMBL/GenBank/DDBJ databases">
        <authorList>
            <person name="Fulton L."/>
            <person name="Clifton S."/>
            <person name="Fulton B."/>
            <person name="Xu J."/>
            <person name="Minx P."/>
            <person name="Pepin K.H."/>
            <person name="Johnson M."/>
            <person name="Bhonagiri V."/>
            <person name="Nash W.E."/>
            <person name="Mardis E.R."/>
            <person name="Wilson R.K."/>
        </authorList>
    </citation>
    <scope>NUCLEOTIDE SEQUENCE [LARGE SCALE GENOMIC DNA]</scope>
    <source>
        <strain evidence="2 3">DSM 3353</strain>
    </source>
</reference>
<evidence type="ECO:0000259" key="1">
    <source>
        <dbReference type="Pfam" id="PF00501"/>
    </source>
</evidence>
<proteinExistence type="predicted"/>
<dbReference type="InterPro" id="IPR042099">
    <property type="entry name" value="ANL_N_sf"/>
</dbReference>
<organism evidence="2 3">
    <name type="scientific">Anaerobutyricum hallii DSM 3353</name>
    <dbReference type="NCBI Taxonomy" id="411469"/>
    <lineage>
        <taxon>Bacteria</taxon>
        <taxon>Bacillati</taxon>
        <taxon>Bacillota</taxon>
        <taxon>Clostridia</taxon>
        <taxon>Lachnospirales</taxon>
        <taxon>Lachnospiraceae</taxon>
        <taxon>Anaerobutyricum</taxon>
    </lineage>
</organism>
<evidence type="ECO:0000313" key="3">
    <source>
        <dbReference type="Proteomes" id="UP000003174"/>
    </source>
</evidence>
<reference evidence="2 3" key="2">
    <citation type="submission" date="2009-02" db="EMBL/GenBank/DDBJ databases">
        <title>Draft genome sequence of Eubacterium hallii (DSM 3353).</title>
        <authorList>
            <person name="Sudarsanam P."/>
            <person name="Ley R."/>
            <person name="Guruge J."/>
            <person name="Turnbaugh P.J."/>
            <person name="Mahowald M."/>
            <person name="Liep D."/>
            <person name="Gordon J."/>
        </authorList>
    </citation>
    <scope>NUCLEOTIDE SEQUENCE [LARGE SCALE GENOMIC DNA]</scope>
    <source>
        <strain evidence="2 3">DSM 3353</strain>
    </source>
</reference>
<feature type="domain" description="AMP-dependent synthetase/ligase" evidence="1">
    <location>
        <begin position="49"/>
        <end position="433"/>
    </location>
</feature>